<gene>
    <name evidence="9" type="ORF">QYE76_006117</name>
</gene>
<dbReference type="FunFam" id="2.20.25.80:FF:000001">
    <property type="entry name" value="WRKY transcription factor 33"/>
    <property type="match status" value="1"/>
</dbReference>
<dbReference type="GO" id="GO:0043565">
    <property type="term" value="F:sequence-specific DNA binding"/>
    <property type="evidence" value="ECO:0007669"/>
    <property type="project" value="InterPro"/>
</dbReference>
<keyword evidence="4" id="KW-0238">DNA-binding</keyword>
<dbReference type="SUPFAM" id="SSF118290">
    <property type="entry name" value="WRKY DNA-binding domain"/>
    <property type="match status" value="2"/>
</dbReference>
<name>A0AAD8W1U8_LOLMU</name>
<evidence type="ECO:0000256" key="1">
    <source>
        <dbReference type="ARBA" id="ARBA00004123"/>
    </source>
</evidence>
<sequence length="690" mass="74926">MTGASDRGSIMEDWMAMPPTPSPRTFMSNFLNEDFTSGQFSNLFGEHGSNKPQDQSEKPGELVDLREQVPAQSTKATPQKDFPLQPNFFNGNQKSNPHGGLAERMASRAGFSIPKIDTSRVGSSTVVRSPISIPPGLSPNTLLESPVFLFNNMAQPSPTTGKLPFLMATDANSTMPPAAKMNDHSTFSNDVFSFQPHLESKVPSFSYVEKGYNACHQNQSLSNIHQQESSLQSSFTAIKDTADETIAQPKTSDSMFGDNHSSEEQDDDEADQNGEYSSATISTPADDGYNWRKYGQKQVKSCEHPRSYYKCTHPDCPVKKKVERSEDGQITEIIYKGSHNHPLPPPNRRQGVPLSHNSDPQVHVLERPGSHEGLNSASLWGNDKSGCLQDVQNEGVEGRPSASPHASAYGDTSTVESQDAVDVSSTLSNDEMDSATHGTVTIDCDGGEDETEYKRRKLDALAVAAIPTATTTSTIDMVAAASRAIREPRVVVQTTSEVDILDDGYRWRKYGQKVVKGNPNPRSYYKCTHAGCSVRKHVERASHDLKSVITTYEGKHNHEVPAARNSGHASSGSGSAPPSAPQANLSHRRQEQPQGTFAQFGGASPFGSFSIPPRGQLGGAPGNFRFGMAPPGMSMPMPVARHPSMMQGFPGLMMPEGQPKAEPGTQSSYPMANAAYQQMMMNRPPFGPQM</sequence>
<dbReference type="PROSITE" id="PS50811">
    <property type="entry name" value="WRKY"/>
    <property type="match status" value="2"/>
</dbReference>
<feature type="region of interest" description="Disordered" evidence="7">
    <location>
        <begin position="553"/>
        <end position="625"/>
    </location>
</feature>
<feature type="region of interest" description="Disordered" evidence="7">
    <location>
        <begin position="1"/>
        <end position="21"/>
    </location>
</feature>
<dbReference type="GO" id="GO:0005634">
    <property type="term" value="C:nucleus"/>
    <property type="evidence" value="ECO:0007669"/>
    <property type="project" value="UniProtKB-SubCell"/>
</dbReference>
<dbReference type="PANTHER" id="PTHR31221:SF338">
    <property type="entry name" value="OS08G0499300 PROTEIN"/>
    <property type="match status" value="1"/>
</dbReference>
<feature type="compositionally biased region" description="Polar residues" evidence="7">
    <location>
        <begin position="274"/>
        <end position="283"/>
    </location>
</feature>
<evidence type="ECO:0000256" key="5">
    <source>
        <dbReference type="ARBA" id="ARBA00023163"/>
    </source>
</evidence>
<evidence type="ECO:0000259" key="8">
    <source>
        <dbReference type="PROSITE" id="PS50811"/>
    </source>
</evidence>
<evidence type="ECO:0000313" key="10">
    <source>
        <dbReference type="Proteomes" id="UP001231189"/>
    </source>
</evidence>
<dbReference type="InterPro" id="IPR044810">
    <property type="entry name" value="WRKY_plant"/>
</dbReference>
<keyword evidence="3" id="KW-0805">Transcription regulation</keyword>
<organism evidence="9 10">
    <name type="scientific">Lolium multiflorum</name>
    <name type="common">Italian ryegrass</name>
    <name type="synonym">Lolium perenne subsp. multiflorum</name>
    <dbReference type="NCBI Taxonomy" id="4521"/>
    <lineage>
        <taxon>Eukaryota</taxon>
        <taxon>Viridiplantae</taxon>
        <taxon>Streptophyta</taxon>
        <taxon>Embryophyta</taxon>
        <taxon>Tracheophyta</taxon>
        <taxon>Spermatophyta</taxon>
        <taxon>Magnoliopsida</taxon>
        <taxon>Liliopsida</taxon>
        <taxon>Poales</taxon>
        <taxon>Poaceae</taxon>
        <taxon>BOP clade</taxon>
        <taxon>Pooideae</taxon>
        <taxon>Poodae</taxon>
        <taxon>Poeae</taxon>
        <taxon>Poeae Chloroplast Group 2 (Poeae type)</taxon>
        <taxon>Loliodinae</taxon>
        <taxon>Loliinae</taxon>
        <taxon>Lolium</taxon>
    </lineage>
</organism>
<feature type="region of interest" description="Disordered" evidence="7">
    <location>
        <begin position="335"/>
        <end position="440"/>
    </location>
</feature>
<dbReference type="EMBL" id="JAUUTY010000005">
    <property type="protein sequence ID" value="KAK1631802.1"/>
    <property type="molecule type" value="Genomic_DNA"/>
</dbReference>
<dbReference type="InterPro" id="IPR036576">
    <property type="entry name" value="WRKY_dom_sf"/>
</dbReference>
<dbReference type="InterPro" id="IPR003657">
    <property type="entry name" value="WRKY_dom"/>
</dbReference>
<dbReference type="GO" id="GO:0003700">
    <property type="term" value="F:DNA-binding transcription factor activity"/>
    <property type="evidence" value="ECO:0007669"/>
    <property type="project" value="InterPro"/>
</dbReference>
<dbReference type="Proteomes" id="UP001231189">
    <property type="component" value="Unassembled WGS sequence"/>
</dbReference>
<dbReference type="Pfam" id="PF03106">
    <property type="entry name" value="WRKY"/>
    <property type="match status" value="2"/>
</dbReference>
<reference evidence="9" key="1">
    <citation type="submission" date="2023-07" db="EMBL/GenBank/DDBJ databases">
        <title>A chromosome-level genome assembly of Lolium multiflorum.</title>
        <authorList>
            <person name="Chen Y."/>
            <person name="Copetti D."/>
            <person name="Kolliker R."/>
            <person name="Studer B."/>
        </authorList>
    </citation>
    <scope>NUCLEOTIDE SEQUENCE</scope>
    <source>
        <strain evidence="9">02402/16</strain>
        <tissue evidence="9">Leaf</tissue>
    </source>
</reference>
<dbReference type="PANTHER" id="PTHR31221">
    <property type="entry name" value="WRKY TRANSCRIPTION FACTOR PROTEIN 1-RELATED"/>
    <property type="match status" value="1"/>
</dbReference>
<keyword evidence="2" id="KW-0677">Repeat</keyword>
<dbReference type="AlphaFoldDB" id="A0AAD8W1U8"/>
<evidence type="ECO:0000256" key="3">
    <source>
        <dbReference type="ARBA" id="ARBA00023015"/>
    </source>
</evidence>
<accession>A0AAD8W1U8</accession>
<feature type="domain" description="WRKY" evidence="8">
    <location>
        <begin position="286"/>
        <end position="344"/>
    </location>
</feature>
<dbReference type="FunFam" id="2.20.25.80:FF:000006">
    <property type="entry name" value="WRKY transcription factor"/>
    <property type="match status" value="1"/>
</dbReference>
<keyword evidence="6" id="KW-0539">Nucleus</keyword>
<proteinExistence type="predicted"/>
<feature type="region of interest" description="Disordered" evidence="7">
    <location>
        <begin position="246"/>
        <end position="290"/>
    </location>
</feature>
<feature type="compositionally biased region" description="Polar residues" evidence="7">
    <location>
        <begin position="410"/>
        <end position="429"/>
    </location>
</feature>
<comment type="subcellular location">
    <subcellularLocation>
        <location evidence="1">Nucleus</location>
    </subcellularLocation>
</comment>
<dbReference type="SMART" id="SM00774">
    <property type="entry name" value="WRKY"/>
    <property type="match status" value="2"/>
</dbReference>
<protein>
    <recommendedName>
        <fullName evidence="8">WRKY domain-containing protein</fullName>
    </recommendedName>
</protein>
<dbReference type="Gene3D" id="2.20.25.80">
    <property type="entry name" value="WRKY domain"/>
    <property type="match status" value="2"/>
</dbReference>
<comment type="caution">
    <text evidence="9">The sequence shown here is derived from an EMBL/GenBank/DDBJ whole genome shotgun (WGS) entry which is preliminary data.</text>
</comment>
<dbReference type="GO" id="GO:0009737">
    <property type="term" value="P:response to abscisic acid"/>
    <property type="evidence" value="ECO:0007669"/>
    <property type="project" value="UniProtKB-ARBA"/>
</dbReference>
<feature type="domain" description="WRKY" evidence="8">
    <location>
        <begin position="496"/>
        <end position="561"/>
    </location>
</feature>
<feature type="compositionally biased region" description="Low complexity" evidence="7">
    <location>
        <begin position="566"/>
        <end position="577"/>
    </location>
</feature>
<evidence type="ECO:0000256" key="7">
    <source>
        <dbReference type="SAM" id="MobiDB-lite"/>
    </source>
</evidence>
<evidence type="ECO:0000256" key="6">
    <source>
        <dbReference type="ARBA" id="ARBA00023242"/>
    </source>
</evidence>
<keyword evidence="5" id="KW-0804">Transcription</keyword>
<feature type="region of interest" description="Disordered" evidence="7">
    <location>
        <begin position="38"/>
        <end position="85"/>
    </location>
</feature>
<evidence type="ECO:0000256" key="4">
    <source>
        <dbReference type="ARBA" id="ARBA00023125"/>
    </source>
</evidence>
<evidence type="ECO:0000313" key="9">
    <source>
        <dbReference type="EMBL" id="KAK1631802.1"/>
    </source>
</evidence>
<evidence type="ECO:0000256" key="2">
    <source>
        <dbReference type="ARBA" id="ARBA00022737"/>
    </source>
</evidence>
<feature type="compositionally biased region" description="Basic and acidic residues" evidence="7">
    <location>
        <begin position="54"/>
        <end position="67"/>
    </location>
</feature>
<keyword evidence="10" id="KW-1185">Reference proteome</keyword>